<protein>
    <submittedName>
        <fullName evidence="1">DUF721 domain-containing protein</fullName>
    </submittedName>
</protein>
<dbReference type="InterPro" id="IPR007922">
    <property type="entry name" value="DciA-like"/>
</dbReference>
<gene>
    <name evidence="1" type="ORF">EYS42_07560</name>
</gene>
<sequence>MERALGRSQPLTSLMQRLRLSQLYMQILQPYLPPGIQSLVQPGPVDDEGWTLLVANAAVSAKLRQLLPRLQEALEKKGHKVNAIRLKVQTRR</sequence>
<comment type="caution">
    <text evidence="1">The sequence shown here is derived from an EMBL/GenBank/DDBJ whole genome shotgun (WGS) entry which is preliminary data.</text>
</comment>
<dbReference type="Pfam" id="PF05258">
    <property type="entry name" value="DciA"/>
    <property type="match status" value="1"/>
</dbReference>
<evidence type="ECO:0000313" key="1">
    <source>
        <dbReference type="EMBL" id="TBO31100.1"/>
    </source>
</evidence>
<dbReference type="EMBL" id="SIXI01000003">
    <property type="protein sequence ID" value="TBO31100.1"/>
    <property type="molecule type" value="Genomic_DNA"/>
</dbReference>
<dbReference type="Proteomes" id="UP000292120">
    <property type="component" value="Unassembled WGS sequence"/>
</dbReference>
<dbReference type="AlphaFoldDB" id="A0A4Q9GYN2"/>
<dbReference type="OrthoDB" id="9155022at2"/>
<organism evidence="1 2">
    <name type="scientific">Aquabacterium lacunae</name>
    <dbReference type="NCBI Taxonomy" id="2528630"/>
    <lineage>
        <taxon>Bacteria</taxon>
        <taxon>Pseudomonadati</taxon>
        <taxon>Pseudomonadota</taxon>
        <taxon>Betaproteobacteria</taxon>
        <taxon>Burkholderiales</taxon>
        <taxon>Aquabacterium</taxon>
    </lineage>
</organism>
<reference evidence="1 2" key="1">
    <citation type="submission" date="2019-02" db="EMBL/GenBank/DDBJ databases">
        <title>Aquabacterium sp. strain KMB7.</title>
        <authorList>
            <person name="Chen W.-M."/>
        </authorList>
    </citation>
    <scope>NUCLEOTIDE SEQUENCE [LARGE SCALE GENOMIC DNA]</scope>
    <source>
        <strain evidence="1 2">KMB7</strain>
    </source>
</reference>
<evidence type="ECO:0000313" key="2">
    <source>
        <dbReference type="Proteomes" id="UP000292120"/>
    </source>
</evidence>
<proteinExistence type="predicted"/>
<keyword evidence="2" id="KW-1185">Reference proteome</keyword>
<name>A0A4Q9GYN2_9BURK</name>
<accession>A0A4Q9GYN2</accession>